<feature type="domain" description="Isochorismatase-like" evidence="8">
    <location>
        <begin position="11"/>
        <end position="202"/>
    </location>
</feature>
<name>A0A4U0TUC9_9PEZI</name>
<dbReference type="PANTHER" id="PTHR11080">
    <property type="entry name" value="PYRAZINAMIDASE/NICOTINAMIDASE"/>
    <property type="match status" value="1"/>
</dbReference>
<evidence type="ECO:0000256" key="6">
    <source>
        <dbReference type="ARBA" id="ARBA00039017"/>
    </source>
</evidence>
<evidence type="ECO:0000256" key="5">
    <source>
        <dbReference type="ARBA" id="ARBA00037900"/>
    </source>
</evidence>
<accession>A0A4U0TUC9</accession>
<proteinExistence type="inferred from homology"/>
<dbReference type="PANTHER" id="PTHR11080:SF2">
    <property type="entry name" value="LD05707P"/>
    <property type="match status" value="1"/>
</dbReference>
<keyword evidence="4" id="KW-0378">Hydrolase</keyword>
<dbReference type="EMBL" id="NAJL01000035">
    <property type="protein sequence ID" value="TKA25415.1"/>
    <property type="molecule type" value="Genomic_DNA"/>
</dbReference>
<evidence type="ECO:0000313" key="10">
    <source>
        <dbReference type="Proteomes" id="UP000308549"/>
    </source>
</evidence>
<evidence type="ECO:0000256" key="4">
    <source>
        <dbReference type="ARBA" id="ARBA00022801"/>
    </source>
</evidence>
<dbReference type="SUPFAM" id="SSF52499">
    <property type="entry name" value="Isochorismatase-like hydrolases"/>
    <property type="match status" value="1"/>
</dbReference>
<protein>
    <recommendedName>
        <fullName evidence="6">nicotinamidase</fullName>
        <ecNumber evidence="6">3.5.1.19</ecNumber>
    </recommendedName>
    <alternativeName>
        <fullName evidence="7">Nicotinamide deamidase</fullName>
    </alternativeName>
</protein>
<evidence type="ECO:0000259" key="8">
    <source>
        <dbReference type="Pfam" id="PF00857"/>
    </source>
</evidence>
<dbReference type="Gene3D" id="3.40.50.850">
    <property type="entry name" value="Isochorismatase-like"/>
    <property type="match status" value="1"/>
</dbReference>
<keyword evidence="10" id="KW-1185">Reference proteome</keyword>
<dbReference type="OrthoDB" id="3341310at2759"/>
<dbReference type="EC" id="3.5.1.19" evidence="6"/>
<evidence type="ECO:0000256" key="3">
    <source>
        <dbReference type="ARBA" id="ARBA00022723"/>
    </source>
</evidence>
<dbReference type="GO" id="GO:0008936">
    <property type="term" value="F:nicotinamidase activity"/>
    <property type="evidence" value="ECO:0007669"/>
    <property type="project" value="UniProtKB-EC"/>
</dbReference>
<dbReference type="GO" id="GO:0046872">
    <property type="term" value="F:metal ion binding"/>
    <property type="evidence" value="ECO:0007669"/>
    <property type="project" value="UniProtKB-KW"/>
</dbReference>
<keyword evidence="2" id="KW-0662">Pyridine nucleotide biosynthesis</keyword>
<organism evidence="9 10">
    <name type="scientific">Salinomyces thailandicus</name>
    <dbReference type="NCBI Taxonomy" id="706561"/>
    <lineage>
        <taxon>Eukaryota</taxon>
        <taxon>Fungi</taxon>
        <taxon>Dikarya</taxon>
        <taxon>Ascomycota</taxon>
        <taxon>Pezizomycotina</taxon>
        <taxon>Dothideomycetes</taxon>
        <taxon>Dothideomycetidae</taxon>
        <taxon>Mycosphaerellales</taxon>
        <taxon>Teratosphaeriaceae</taxon>
        <taxon>Salinomyces</taxon>
    </lineage>
</organism>
<comment type="similarity">
    <text evidence="1">Belongs to the isochorismatase family.</text>
</comment>
<keyword evidence="3" id="KW-0479">Metal-binding</keyword>
<dbReference type="Proteomes" id="UP000308549">
    <property type="component" value="Unassembled WGS sequence"/>
</dbReference>
<evidence type="ECO:0000256" key="1">
    <source>
        <dbReference type="ARBA" id="ARBA00006336"/>
    </source>
</evidence>
<evidence type="ECO:0000313" key="9">
    <source>
        <dbReference type="EMBL" id="TKA25415.1"/>
    </source>
</evidence>
<sequence>MTLSTPQPSKALLIIDMQNDFCPPTGALAVPGGRDITPFINELLAQDWTVRIATRDFHPKDHISFADQHPGSEALASSHTIKNPRNPQETQTTLLWPQHCVQGTTGCELIAELDTSKIDFVIDKGQDKLVESYSGFGPPFKDPPVSKTGLEDLLKEKGVKEIVVVGIAYDYCVKCTAVDAADAGFNTTVIEEGCKAVQQDQRSLDKLRQELQSHDVTVIRGKA</sequence>
<dbReference type="GO" id="GO:0019363">
    <property type="term" value="P:pyridine nucleotide biosynthetic process"/>
    <property type="evidence" value="ECO:0007669"/>
    <property type="project" value="UniProtKB-KW"/>
</dbReference>
<gene>
    <name evidence="9" type="ORF">B0A50_06282</name>
</gene>
<evidence type="ECO:0000256" key="2">
    <source>
        <dbReference type="ARBA" id="ARBA00022642"/>
    </source>
</evidence>
<dbReference type="InterPro" id="IPR052347">
    <property type="entry name" value="Isochorismatase_Nicotinamidase"/>
</dbReference>
<dbReference type="AlphaFoldDB" id="A0A4U0TUC9"/>
<dbReference type="InterPro" id="IPR036380">
    <property type="entry name" value="Isochorismatase-like_sf"/>
</dbReference>
<dbReference type="Pfam" id="PF00857">
    <property type="entry name" value="Isochorismatase"/>
    <property type="match status" value="1"/>
</dbReference>
<reference evidence="9 10" key="1">
    <citation type="submission" date="2017-03" db="EMBL/GenBank/DDBJ databases">
        <title>Genomes of endolithic fungi from Antarctica.</title>
        <authorList>
            <person name="Coleine C."/>
            <person name="Masonjones S."/>
            <person name="Stajich J.E."/>
        </authorList>
    </citation>
    <scope>NUCLEOTIDE SEQUENCE [LARGE SCALE GENOMIC DNA]</scope>
    <source>
        <strain evidence="9 10">CCFEE 6315</strain>
    </source>
</reference>
<comment type="pathway">
    <text evidence="5">Cofactor biosynthesis; nicotinate biosynthesis; nicotinate from nicotinamide: step 1/1.</text>
</comment>
<dbReference type="InterPro" id="IPR000868">
    <property type="entry name" value="Isochorismatase-like_dom"/>
</dbReference>
<comment type="caution">
    <text evidence="9">The sequence shown here is derived from an EMBL/GenBank/DDBJ whole genome shotgun (WGS) entry which is preliminary data.</text>
</comment>
<evidence type="ECO:0000256" key="7">
    <source>
        <dbReference type="ARBA" id="ARBA00043224"/>
    </source>
</evidence>
<dbReference type="CDD" id="cd01011">
    <property type="entry name" value="nicotinamidase"/>
    <property type="match status" value="1"/>
</dbReference>